<evidence type="ECO:0000256" key="3">
    <source>
        <dbReference type="ARBA" id="ARBA00023082"/>
    </source>
</evidence>
<dbReference type="Gene3D" id="1.10.10.10">
    <property type="entry name" value="Winged helix-like DNA-binding domain superfamily/Winged helix DNA-binding domain"/>
    <property type="match status" value="1"/>
</dbReference>
<dbReference type="STRING" id="1055526.BKIR_c175_1089"/>
<evidence type="ECO:0000256" key="4">
    <source>
        <dbReference type="ARBA" id="ARBA00023125"/>
    </source>
</evidence>
<keyword evidence="8" id="KW-0472">Membrane</keyword>
<dbReference type="InterPro" id="IPR007627">
    <property type="entry name" value="RNA_pol_sigma70_r2"/>
</dbReference>
<protein>
    <recommendedName>
        <fullName evidence="6">RNA polymerase sigma factor</fullName>
    </recommendedName>
</protein>
<evidence type="ECO:0000256" key="1">
    <source>
        <dbReference type="ARBA" id="ARBA00010641"/>
    </source>
</evidence>
<dbReference type="NCBIfam" id="TIGR02937">
    <property type="entry name" value="sigma70-ECF"/>
    <property type="match status" value="1"/>
</dbReference>
<evidence type="ECO:0000259" key="9">
    <source>
        <dbReference type="Pfam" id="PF04542"/>
    </source>
</evidence>
<dbReference type="AlphaFoldDB" id="U3UAL3"/>
<dbReference type="Proteomes" id="UP000003511">
    <property type="component" value="Unassembled WGS sequence"/>
</dbReference>
<evidence type="ECO:0000256" key="7">
    <source>
        <dbReference type="SAM" id="MobiDB-lite"/>
    </source>
</evidence>
<dbReference type="InterPro" id="IPR000838">
    <property type="entry name" value="RNA_pol_sigma70_ECF_CS"/>
</dbReference>
<feature type="transmembrane region" description="Helical" evidence="8">
    <location>
        <begin position="301"/>
        <end position="327"/>
    </location>
</feature>
<dbReference type="GO" id="GO:0006352">
    <property type="term" value="P:DNA-templated transcription initiation"/>
    <property type="evidence" value="ECO:0007669"/>
    <property type="project" value="InterPro"/>
</dbReference>
<dbReference type="InterPro" id="IPR039425">
    <property type="entry name" value="RNA_pol_sigma-70-like"/>
</dbReference>
<keyword evidence="8" id="KW-0812">Transmembrane</keyword>
<evidence type="ECO:0000256" key="8">
    <source>
        <dbReference type="SAM" id="Phobius"/>
    </source>
</evidence>
<comment type="similarity">
    <text evidence="1 6">Belongs to the sigma-70 factor family. ECF subfamily.</text>
</comment>
<feature type="domain" description="RNA polymerase sigma-70 region 2" evidence="9">
    <location>
        <begin position="49"/>
        <end position="114"/>
    </location>
</feature>
<dbReference type="InterPro" id="IPR013325">
    <property type="entry name" value="RNA_pol_sigma_r2"/>
</dbReference>
<keyword evidence="8" id="KW-1133">Transmembrane helix</keyword>
<accession>U3UAL3</accession>
<evidence type="ECO:0000256" key="6">
    <source>
        <dbReference type="RuleBase" id="RU000716"/>
    </source>
</evidence>
<dbReference type="InterPro" id="IPR014284">
    <property type="entry name" value="RNA_pol_sigma-70_dom"/>
</dbReference>
<dbReference type="SUPFAM" id="SSF88946">
    <property type="entry name" value="Sigma2 domain of RNA polymerase sigma factors"/>
    <property type="match status" value="1"/>
</dbReference>
<dbReference type="PANTHER" id="PTHR43133">
    <property type="entry name" value="RNA POLYMERASE ECF-TYPE SIGMA FACTO"/>
    <property type="match status" value="1"/>
</dbReference>
<organism evidence="10 11">
    <name type="scientific">Candidatus Paraburkholderia kirkii UZHbot1</name>
    <dbReference type="NCBI Taxonomy" id="1055526"/>
    <lineage>
        <taxon>Bacteria</taxon>
        <taxon>Pseudomonadati</taxon>
        <taxon>Pseudomonadota</taxon>
        <taxon>Betaproteobacteria</taxon>
        <taxon>Burkholderiales</taxon>
        <taxon>Burkholderiaceae</taxon>
        <taxon>Paraburkholderia</taxon>
    </lineage>
</organism>
<dbReference type="BioCyc" id="CBUR1055526:G10QW-2346-MONOMER"/>
<dbReference type="GO" id="GO:0003677">
    <property type="term" value="F:DNA binding"/>
    <property type="evidence" value="ECO:0007669"/>
    <property type="project" value="UniProtKB-KW"/>
</dbReference>
<evidence type="ECO:0000313" key="10">
    <source>
        <dbReference type="EMBL" id="CCD37307.1"/>
    </source>
</evidence>
<dbReference type="HOGENOM" id="CLU_773128_0_0_4"/>
<name>U3UAL3_9BURK</name>
<keyword evidence="4 6" id="KW-0238">DNA-binding</keyword>
<reference evidence="10 11" key="2">
    <citation type="submission" date="2011-10" db="EMBL/GenBank/DDBJ databases">
        <title>Draft genome sequence of Candidatus Burkholderia kirkii.</title>
        <authorList>
            <person name="Carlier A.L."/>
            <person name="Eberl L."/>
        </authorList>
    </citation>
    <scope>NUCLEOTIDE SEQUENCE [LARGE SCALE GENOMIC DNA]</scope>
    <source>
        <strain evidence="10 11">UZHbot1</strain>
    </source>
</reference>
<keyword evidence="5 6" id="KW-0804">Transcription</keyword>
<feature type="region of interest" description="Disordered" evidence="7">
    <location>
        <begin position="1"/>
        <end position="24"/>
    </location>
</feature>
<dbReference type="Pfam" id="PF04542">
    <property type="entry name" value="Sigma70_r2"/>
    <property type="match status" value="1"/>
</dbReference>
<dbReference type="InterPro" id="IPR013324">
    <property type="entry name" value="RNA_pol_sigma_r3/r4-like"/>
</dbReference>
<feature type="region of interest" description="Disordered" evidence="7">
    <location>
        <begin position="172"/>
        <end position="219"/>
    </location>
</feature>
<gene>
    <name evidence="10" type="ORF">BKIR_c175_1089</name>
</gene>
<dbReference type="EMBL" id="CAFE01000090">
    <property type="protein sequence ID" value="CCD37307.1"/>
    <property type="molecule type" value="Genomic_DNA"/>
</dbReference>
<evidence type="ECO:0000256" key="2">
    <source>
        <dbReference type="ARBA" id="ARBA00023015"/>
    </source>
</evidence>
<keyword evidence="2 6" id="KW-0805">Transcription regulation</keyword>
<dbReference type="SUPFAM" id="SSF88659">
    <property type="entry name" value="Sigma3 and sigma4 domains of RNA polymerase sigma factors"/>
    <property type="match status" value="1"/>
</dbReference>
<sequence>MRTKAEIRPSAGMQSEMRNETRQDIERRRSGYCAHCPRRQSGAVREIVAKKLPRIVALAARMLGDRDEADDVAQEAFLRIWKIAPKWRSGAARFDTWLHRVTLNLCYDRLRRHRETTMSDEFPEQADLAPLPDERLDTAQANERISRALAKLPARQREALVLQYYQEIAERGSGPANGRERRCARKPARPRAPQSQDRARGSRRAWRRHSEGTPTTPERFRHITEAYGPSPERWPAAERDAALALLDAGDVQVLVALAEARALDGMLDAHAVAAPSPELARRIVDSAPAVPGRAFWRRPRIWFSGVGFVGAGAAGVAAGALLVSLLAPAPADNPSHGWFEQSYSGTAFGGASSDWSDQ</sequence>
<dbReference type="InterPro" id="IPR036388">
    <property type="entry name" value="WH-like_DNA-bd_sf"/>
</dbReference>
<dbReference type="Gene3D" id="1.10.1740.10">
    <property type="match status" value="1"/>
</dbReference>
<dbReference type="PROSITE" id="PS01063">
    <property type="entry name" value="SIGMA70_ECF"/>
    <property type="match status" value="1"/>
</dbReference>
<reference evidence="10 11" key="1">
    <citation type="submission" date="2011-09" db="EMBL/GenBank/DDBJ databases">
        <authorList>
            <person name="Carlier A."/>
        </authorList>
    </citation>
    <scope>NUCLEOTIDE SEQUENCE [LARGE SCALE GENOMIC DNA]</scope>
    <source>
        <strain evidence="10 11">UZHbot1</strain>
    </source>
</reference>
<evidence type="ECO:0000313" key="11">
    <source>
        <dbReference type="Proteomes" id="UP000003511"/>
    </source>
</evidence>
<keyword evidence="11" id="KW-1185">Reference proteome</keyword>
<proteinExistence type="inferred from homology"/>
<dbReference type="GO" id="GO:0016987">
    <property type="term" value="F:sigma factor activity"/>
    <property type="evidence" value="ECO:0007669"/>
    <property type="project" value="UniProtKB-KW"/>
</dbReference>
<dbReference type="PANTHER" id="PTHR43133:SF8">
    <property type="entry name" value="RNA POLYMERASE SIGMA FACTOR HI_1459-RELATED"/>
    <property type="match status" value="1"/>
</dbReference>
<keyword evidence="3 6" id="KW-0731">Sigma factor</keyword>
<comment type="caution">
    <text evidence="10">The sequence shown here is derived from an EMBL/GenBank/DDBJ whole genome shotgun (WGS) entry which is preliminary data.</text>
</comment>
<evidence type="ECO:0000256" key="5">
    <source>
        <dbReference type="ARBA" id="ARBA00023163"/>
    </source>
</evidence>